<dbReference type="InterPro" id="IPR004733">
    <property type="entry name" value="PurM_cligase"/>
</dbReference>
<dbReference type="GO" id="GO:0006189">
    <property type="term" value="P:'de novo' IMP biosynthetic process"/>
    <property type="evidence" value="ECO:0007669"/>
    <property type="project" value="UniProtKB-UniPathway"/>
</dbReference>
<comment type="pathway">
    <text evidence="1">Purine metabolism; IMP biosynthesis via de novo pathway; 5-amino-1-(5-phospho-D-ribosyl)imidazole from N(2)-formyl-N(1)-(5-phospho-D-ribosyl)glycinamide: step 2/2.</text>
</comment>
<dbReference type="EMBL" id="CM002873">
    <property type="protein sequence ID" value="KFK34052.1"/>
    <property type="molecule type" value="Genomic_DNA"/>
</dbReference>
<dbReference type="SUPFAM" id="SSF56042">
    <property type="entry name" value="PurM C-terminal domain-like"/>
    <property type="match status" value="1"/>
</dbReference>
<dbReference type="OrthoDB" id="2018833at2759"/>
<keyword evidence="3" id="KW-0436">Ligase</keyword>
<dbReference type="GO" id="GO:0046084">
    <property type="term" value="P:adenine biosynthetic process"/>
    <property type="evidence" value="ECO:0007669"/>
    <property type="project" value="TreeGrafter"/>
</dbReference>
<reference evidence="8" key="1">
    <citation type="journal article" date="2015" name="Nat. Plants">
        <title>Genome expansion of Arabis alpina linked with retrotransposition and reduced symmetric DNA methylation.</title>
        <authorList>
            <person name="Willing E.M."/>
            <person name="Rawat V."/>
            <person name="Mandakova T."/>
            <person name="Maumus F."/>
            <person name="James G.V."/>
            <person name="Nordstroem K.J."/>
            <person name="Becker C."/>
            <person name="Warthmann N."/>
            <person name="Chica C."/>
            <person name="Szarzynska B."/>
            <person name="Zytnicki M."/>
            <person name="Albani M.C."/>
            <person name="Kiefer C."/>
            <person name="Bergonzi S."/>
            <person name="Castaings L."/>
            <person name="Mateos J.L."/>
            <person name="Berns M.C."/>
            <person name="Bujdoso N."/>
            <person name="Piofczyk T."/>
            <person name="de Lorenzo L."/>
            <person name="Barrero-Sicilia C."/>
            <person name="Mateos I."/>
            <person name="Piednoel M."/>
            <person name="Hagmann J."/>
            <person name="Chen-Min-Tao R."/>
            <person name="Iglesias-Fernandez R."/>
            <person name="Schuster S.C."/>
            <person name="Alonso-Blanco C."/>
            <person name="Roudier F."/>
            <person name="Carbonero P."/>
            <person name="Paz-Ares J."/>
            <person name="Davis S.J."/>
            <person name="Pecinka A."/>
            <person name="Quesneville H."/>
            <person name="Colot V."/>
            <person name="Lysak M.A."/>
            <person name="Weigel D."/>
            <person name="Coupland G."/>
            <person name="Schneeberger K."/>
        </authorList>
    </citation>
    <scope>NUCLEOTIDE SEQUENCE [LARGE SCALE GENOMIC DNA]</scope>
    <source>
        <strain evidence="8">cv. Pajares</strain>
    </source>
</reference>
<evidence type="ECO:0000313" key="7">
    <source>
        <dbReference type="EMBL" id="KFK34052.1"/>
    </source>
</evidence>
<protein>
    <recommendedName>
        <fullName evidence="2">phosphoribosylformylglycinamidine cyclo-ligase</fullName>
        <ecNumber evidence="2">6.3.3.1</ecNumber>
    </recommendedName>
</protein>
<dbReference type="Pfam" id="PF02769">
    <property type="entry name" value="AIRS_C"/>
    <property type="match status" value="1"/>
</dbReference>
<proteinExistence type="predicted"/>
<organism evidence="7 8">
    <name type="scientific">Arabis alpina</name>
    <name type="common">Alpine rock-cress</name>
    <dbReference type="NCBI Taxonomy" id="50452"/>
    <lineage>
        <taxon>Eukaryota</taxon>
        <taxon>Viridiplantae</taxon>
        <taxon>Streptophyta</taxon>
        <taxon>Embryophyta</taxon>
        <taxon>Tracheophyta</taxon>
        <taxon>Spermatophyta</taxon>
        <taxon>Magnoliopsida</taxon>
        <taxon>eudicotyledons</taxon>
        <taxon>Gunneridae</taxon>
        <taxon>Pentapetalae</taxon>
        <taxon>rosids</taxon>
        <taxon>malvids</taxon>
        <taxon>Brassicales</taxon>
        <taxon>Brassicaceae</taxon>
        <taxon>Arabideae</taxon>
        <taxon>Arabis</taxon>
    </lineage>
</organism>
<dbReference type="Gramene" id="KFK34052">
    <property type="protein sequence ID" value="KFK34052"/>
    <property type="gene ID" value="AALP_AA5G095900"/>
</dbReference>
<dbReference type="OMA" id="HTNAWEL"/>
<dbReference type="UniPathway" id="UPA00074">
    <property type="reaction ID" value="UER00129"/>
</dbReference>
<dbReference type="AlphaFoldDB" id="A0A087GW00"/>
<dbReference type="Proteomes" id="UP000029120">
    <property type="component" value="Chromosome 5"/>
</dbReference>
<evidence type="ECO:0000259" key="6">
    <source>
        <dbReference type="Pfam" id="PF02769"/>
    </source>
</evidence>
<dbReference type="InterPro" id="IPR036676">
    <property type="entry name" value="PurM-like_C_sf"/>
</dbReference>
<evidence type="ECO:0000313" key="8">
    <source>
        <dbReference type="Proteomes" id="UP000029120"/>
    </source>
</evidence>
<dbReference type="EC" id="6.3.3.1" evidence="2"/>
<keyword evidence="8" id="KW-1185">Reference proteome</keyword>
<dbReference type="PANTHER" id="PTHR10520:SF12">
    <property type="entry name" value="TRIFUNCTIONAL PURINE BIOSYNTHETIC PROTEIN ADENOSINE-3"/>
    <property type="match status" value="1"/>
</dbReference>
<evidence type="ECO:0000256" key="5">
    <source>
        <dbReference type="ARBA" id="ARBA00022840"/>
    </source>
</evidence>
<dbReference type="eggNOG" id="KOG0237">
    <property type="taxonomic scope" value="Eukaryota"/>
</dbReference>
<dbReference type="Gene3D" id="3.90.650.10">
    <property type="entry name" value="PurM-like C-terminal domain"/>
    <property type="match status" value="1"/>
</dbReference>
<dbReference type="InterPro" id="IPR010918">
    <property type="entry name" value="PurM-like_C_dom"/>
</dbReference>
<dbReference type="GO" id="GO:0005829">
    <property type="term" value="C:cytosol"/>
    <property type="evidence" value="ECO:0007669"/>
    <property type="project" value="TreeGrafter"/>
</dbReference>
<name>A0A087GW00_ARAAL</name>
<keyword evidence="5" id="KW-0067">ATP-binding</keyword>
<evidence type="ECO:0000256" key="4">
    <source>
        <dbReference type="ARBA" id="ARBA00022741"/>
    </source>
</evidence>
<accession>A0A087GW00</accession>
<keyword evidence="4" id="KW-0547">Nucleotide-binding</keyword>
<evidence type="ECO:0000256" key="1">
    <source>
        <dbReference type="ARBA" id="ARBA00004686"/>
    </source>
</evidence>
<dbReference type="GO" id="GO:0004637">
    <property type="term" value="F:phosphoribosylamine-glycine ligase activity"/>
    <property type="evidence" value="ECO:0007669"/>
    <property type="project" value="TreeGrafter"/>
</dbReference>
<gene>
    <name evidence="7" type="ordered locus">AALP_Aa5g095900</name>
</gene>
<dbReference type="GO" id="GO:0005524">
    <property type="term" value="F:ATP binding"/>
    <property type="evidence" value="ECO:0007669"/>
    <property type="project" value="UniProtKB-KW"/>
</dbReference>
<dbReference type="PANTHER" id="PTHR10520">
    <property type="entry name" value="TRIFUNCTIONAL PURINE BIOSYNTHETIC PROTEIN ADENOSINE-3-RELATED"/>
    <property type="match status" value="1"/>
</dbReference>
<feature type="domain" description="PurM-like C-terminal" evidence="6">
    <location>
        <begin position="5"/>
        <end position="125"/>
    </location>
</feature>
<dbReference type="GO" id="GO:0004641">
    <property type="term" value="F:phosphoribosylformylglycinamidine cyclo-ligase activity"/>
    <property type="evidence" value="ECO:0007669"/>
    <property type="project" value="UniProtKB-EC"/>
</dbReference>
<sequence>MHLHLGDALMVPTIIYVDQVLDLINKGGVKGLAHITGGGFTDNIPRILPDGLGVIIHTNAWELPPLFSFIQKHGNVEDSEMRRTFNMGIGMVIVVSQEAALRILGEAENGNYVAYRIGEVMNGEGVAYL</sequence>
<evidence type="ECO:0000256" key="3">
    <source>
        <dbReference type="ARBA" id="ARBA00022598"/>
    </source>
</evidence>
<evidence type="ECO:0000256" key="2">
    <source>
        <dbReference type="ARBA" id="ARBA00013047"/>
    </source>
</evidence>